<dbReference type="OrthoDB" id="112011at2157"/>
<sequence>MEWIVTLSGDNHLLEELSKSFSSADICIQKENGNYVLKSDRFAELSAEQDVRDHAEKLLQLLKGPAKLALGNGPAIKINHILQICEDGTRHCFVHLSECVMLSCSVDVRITNPDGTVEEHHPADATVDWVSLSQKDPAVKMMFDQVSDDFENWHGLYNVFDIIREDVGDIPRKGWCDAGELKRFTQTANSKEAVGVKARHGKWISAPCNPMSLSEAKGLMKKIITEWLQEKAIRYGL</sequence>
<evidence type="ECO:0000313" key="2">
    <source>
        <dbReference type="Proteomes" id="UP000005095"/>
    </source>
</evidence>
<dbReference type="RefSeq" id="WP_004040065.1">
    <property type="nucleotide sequence ID" value="NZ_CM001555.1"/>
</dbReference>
<organism evidence="1 2">
    <name type="scientific">Methanofollis liminatans DSM 4140</name>
    <dbReference type="NCBI Taxonomy" id="28892"/>
    <lineage>
        <taxon>Archaea</taxon>
        <taxon>Methanobacteriati</taxon>
        <taxon>Methanobacteriota</taxon>
        <taxon>Stenosarchaea group</taxon>
        <taxon>Methanomicrobia</taxon>
        <taxon>Methanomicrobiales</taxon>
        <taxon>Methanomicrobiaceae</taxon>
        <taxon>Methanofollis</taxon>
    </lineage>
</organism>
<dbReference type="HOGENOM" id="CLU_1222541_0_0_2"/>
<protein>
    <submittedName>
        <fullName evidence="1">Uncharacterized protein</fullName>
    </submittedName>
</protein>
<keyword evidence="2" id="KW-1185">Reference proteome</keyword>
<name>J1L5B7_9EURY</name>
<proteinExistence type="predicted"/>
<dbReference type="Proteomes" id="UP000005095">
    <property type="component" value="Chromosome"/>
</dbReference>
<dbReference type="STRING" id="28892.Metli_2028"/>
<reference evidence="1 2" key="1">
    <citation type="submission" date="2011-08" db="EMBL/GenBank/DDBJ databases">
        <title>The complete genome of Methanofollis liminatans DSM 4140.</title>
        <authorList>
            <consortium name="US DOE Joint Genome Institute (JGI-PGF)"/>
            <person name="Lucas S."/>
            <person name="Han J."/>
            <person name="Lapidus A."/>
            <person name="Bruce D."/>
            <person name="Goodwin L."/>
            <person name="Pitluck S."/>
            <person name="Peters L."/>
            <person name="Kyrpides N."/>
            <person name="Mavromatis K."/>
            <person name="Ivanova N."/>
            <person name="Mikhailova N."/>
            <person name="Lu M."/>
            <person name="Detter J.C."/>
            <person name="Tapia R."/>
            <person name="Han C."/>
            <person name="Land M."/>
            <person name="Hauser L."/>
            <person name="Markowitz V."/>
            <person name="Cheng J.-F."/>
            <person name="Hugenholtz P."/>
            <person name="Woyke T."/>
            <person name="Wu D."/>
            <person name="Spring S."/>
            <person name="Schuler E."/>
            <person name="Brambilla E."/>
            <person name="Klenk H.-P."/>
            <person name="Eisen J.A."/>
        </authorList>
    </citation>
    <scope>NUCLEOTIDE SEQUENCE [LARGE SCALE GENOMIC DNA]</scope>
    <source>
        <strain evidence="1 2">DSM 4140</strain>
    </source>
</reference>
<gene>
    <name evidence="1" type="ORF">Metli_2028</name>
</gene>
<accession>J1L5B7</accession>
<evidence type="ECO:0000313" key="1">
    <source>
        <dbReference type="EMBL" id="EJG07970.1"/>
    </source>
</evidence>
<dbReference type="AlphaFoldDB" id="J1L5B7"/>
<dbReference type="EMBL" id="CM001555">
    <property type="protein sequence ID" value="EJG07970.1"/>
    <property type="molecule type" value="Genomic_DNA"/>
</dbReference>